<dbReference type="NCBIfam" id="NF033516">
    <property type="entry name" value="transpos_IS3"/>
    <property type="match status" value="1"/>
</dbReference>
<dbReference type="PANTHER" id="PTHR47515:SF2">
    <property type="entry name" value="INTEGRASE CORE DOMAIN PROTEIN"/>
    <property type="match status" value="1"/>
</dbReference>
<evidence type="ECO:0000259" key="1">
    <source>
        <dbReference type="PROSITE" id="PS50994"/>
    </source>
</evidence>
<evidence type="ECO:0000313" key="3">
    <source>
        <dbReference type="EMBL" id="CEA16447.1"/>
    </source>
</evidence>
<dbReference type="InterPro" id="IPR036397">
    <property type="entry name" value="RNaseH_sf"/>
</dbReference>
<dbReference type="InterPro" id="IPR048020">
    <property type="entry name" value="Transpos_IS3"/>
</dbReference>
<dbReference type="InterPro" id="IPR025948">
    <property type="entry name" value="HTH-like_dom"/>
</dbReference>
<keyword evidence="4" id="KW-1185">Reference proteome</keyword>
<dbReference type="GO" id="GO:0015074">
    <property type="term" value="P:DNA integration"/>
    <property type="evidence" value="ECO:0007669"/>
    <property type="project" value="InterPro"/>
</dbReference>
<protein>
    <submittedName>
        <fullName evidence="3">Integrase</fullName>
    </submittedName>
</protein>
<dbReference type="InterPro" id="IPR012337">
    <property type="entry name" value="RNaseH-like_sf"/>
</dbReference>
<dbReference type="EMBL" id="LN515532">
    <property type="protein sequence ID" value="CEA16439.1"/>
    <property type="molecule type" value="Genomic_DNA"/>
</dbReference>
<dbReference type="STRING" id="1562970.ING2E5B_1693"/>
<accession>A0A098C3F9</accession>
<dbReference type="PATRIC" id="fig|1562970.3.peg.1681"/>
<dbReference type="KEGG" id="pbt:ING2E5B_1701"/>
<dbReference type="OrthoDB" id="9815231at2"/>
<feature type="domain" description="Integrase catalytic" evidence="1">
    <location>
        <begin position="81"/>
        <end position="242"/>
    </location>
</feature>
<dbReference type="PROSITE" id="PS50994">
    <property type="entry name" value="INTEGRASE"/>
    <property type="match status" value="1"/>
</dbReference>
<name>A0A098C3F9_9BACT</name>
<dbReference type="Proteomes" id="UP000032417">
    <property type="component" value="Chromosome 1"/>
</dbReference>
<dbReference type="InterPro" id="IPR001584">
    <property type="entry name" value="Integrase_cat-core"/>
</dbReference>
<proteinExistence type="predicted"/>
<dbReference type="HOGENOM" id="CLU_027402_31_0_10"/>
<organism evidence="3 4">
    <name type="scientific">Fermentimonas caenicola</name>
    <dbReference type="NCBI Taxonomy" id="1562970"/>
    <lineage>
        <taxon>Bacteria</taxon>
        <taxon>Pseudomonadati</taxon>
        <taxon>Bacteroidota</taxon>
        <taxon>Bacteroidia</taxon>
        <taxon>Bacteroidales</taxon>
        <taxon>Dysgonomonadaceae</taxon>
        <taxon>Fermentimonas</taxon>
    </lineage>
</organism>
<dbReference type="Pfam" id="PF13683">
    <property type="entry name" value="rve_3"/>
    <property type="match status" value="1"/>
</dbReference>
<reference evidence="3 4" key="1">
    <citation type="submission" date="2014-08" db="EMBL/GenBank/DDBJ databases">
        <authorList>
            <person name="Wibberg D."/>
        </authorList>
    </citation>
    <scope>NUCLEOTIDE SEQUENCE [LARGE SCALE GENOMIC DNA]</scope>
    <source>
        <strain evidence="4">ING2-E5B</strain>
    </source>
</reference>
<dbReference type="GO" id="GO:0003676">
    <property type="term" value="F:nucleic acid binding"/>
    <property type="evidence" value="ECO:0007669"/>
    <property type="project" value="InterPro"/>
</dbReference>
<evidence type="ECO:0000313" key="2">
    <source>
        <dbReference type="EMBL" id="CEA16439.1"/>
    </source>
</evidence>
<dbReference type="KEGG" id="pbt:ING2E5B_1693"/>
<dbReference type="EMBL" id="LN515532">
    <property type="protein sequence ID" value="CEA16447.1"/>
    <property type="molecule type" value="Genomic_DNA"/>
</dbReference>
<dbReference type="Gene3D" id="3.30.420.10">
    <property type="entry name" value="Ribonuclease H-like superfamily/Ribonuclease H"/>
    <property type="match status" value="1"/>
</dbReference>
<dbReference type="Pfam" id="PF13276">
    <property type="entry name" value="HTH_21"/>
    <property type="match status" value="1"/>
</dbReference>
<gene>
    <name evidence="2" type="ORF">ING2E5B_1693</name>
    <name evidence="3" type="ORF">ING2E5B_1701</name>
</gene>
<sequence length="248" mass="29693">MEIHRSYFYYTEKKDDTEVEEAIRAAAEFGDGFWKIYSRLRREGKGWNHKKVYRVYKAMHYEKRSRLKKRLPARVKNPLVMPEEPNVTWSIDFISDRIECGRQFRVLNIIDDACKIAVAQEISMSMPAKRVIKVLEKIIWLNGKPKNIRCDNGPEFIAQVFKDWCKGNEINIIYIQPGKPTQNGYIERFNGSYRRAVLDRYIFRNISEVRELTEAWRKDYNEERPHEALDNMTPFEYREELIKRKEAV</sequence>
<dbReference type="PANTHER" id="PTHR47515">
    <property type="entry name" value="LOW CALCIUM RESPONSE LOCUS PROTEIN T"/>
    <property type="match status" value="1"/>
</dbReference>
<dbReference type="SUPFAM" id="SSF53098">
    <property type="entry name" value="Ribonuclease H-like"/>
    <property type="match status" value="1"/>
</dbReference>
<evidence type="ECO:0000313" key="4">
    <source>
        <dbReference type="Proteomes" id="UP000032417"/>
    </source>
</evidence>
<dbReference type="AlphaFoldDB" id="A0A098C3F9"/>